<dbReference type="EMBL" id="CP001400">
    <property type="protein sequence ID" value="ACP37432.1"/>
    <property type="molecule type" value="Genomic_DNA"/>
</dbReference>
<dbReference type="Gene3D" id="3.40.50.300">
    <property type="entry name" value="P-loop containing nucleotide triphosphate hydrolases"/>
    <property type="match status" value="1"/>
</dbReference>
<dbReference type="PANTHER" id="PTHR37291">
    <property type="entry name" value="5-METHYLCYTOSINE-SPECIFIC RESTRICTION ENZYME B"/>
    <property type="match status" value="1"/>
</dbReference>
<dbReference type="PANTHER" id="PTHR37291:SF1">
    <property type="entry name" value="TYPE IV METHYL-DIRECTED RESTRICTION ENZYME ECOKMCRB SUBUNIT"/>
    <property type="match status" value="1"/>
</dbReference>
<dbReference type="REBASE" id="20755">
    <property type="entry name" value="SisMMcrBP"/>
</dbReference>
<evidence type="ECO:0000313" key="3">
    <source>
        <dbReference type="Proteomes" id="UP000001350"/>
    </source>
</evidence>
<dbReference type="RefSeq" id="WP_012710706.1">
    <property type="nucleotide sequence ID" value="NC_012588.1"/>
</dbReference>
<organism evidence="2 3">
    <name type="scientific">Saccharolobus islandicus (strain M.14.25 / Kamchatka #1)</name>
    <name type="common">Sulfolobus islandicus</name>
    <dbReference type="NCBI Taxonomy" id="427317"/>
    <lineage>
        <taxon>Archaea</taxon>
        <taxon>Thermoproteota</taxon>
        <taxon>Thermoprotei</taxon>
        <taxon>Sulfolobales</taxon>
        <taxon>Sulfolobaceae</taxon>
        <taxon>Saccharolobus</taxon>
    </lineage>
</organism>
<dbReference type="GO" id="GO:0005524">
    <property type="term" value="F:ATP binding"/>
    <property type="evidence" value="ECO:0007669"/>
    <property type="project" value="InterPro"/>
</dbReference>
<accession>C3MV69</accession>
<sequence>MHDNNRFIKNEENLHIIDKILGKKFKTSLSVYLMYGDWLVVRPQFSKLFNTPDIAIETFLNYIQNDKFLPCSFIGSKEHWIEAIKYSIKGEIGYTLWGSGDMSSSTGINNRYQEAYIKKDGNRILPSDDRIMVAVLRVSGLGIIGFGLVTDVETDAIRSFIGWHEDDRYWITRFRIKIFWLHESIRNNPTDYDRWQGDNIELEGTNTQTNNCYTKDNHKAINSVKRFILSKKDEIKPTLEFYINLLRSEPQIKEEAITISSKINCKNSNNDVKVEDVYLPQGITGIIIKSLEKGNVLFIGPPGVGKTKLALELVKSLSGNDECFNIVTANSLWFRRTLIGGESIREGSVIWKSGLLIQAYVKASKVNYGNYYIIIDEINRADVDKAFGELFTIFSSSNPKDWFIPRALIDEIKSYGDKVDEYTKEFFNIYEDLRKQGKENEPLKKIRIIATLNLTDARNLFYVGDALTRRFTSFYFDYPKGTEDLDKFLRNYNLREEEKEEIRDLVKYLREKLEEKDKIIKFNISPASLKSALEIYSSFDNRNIDNFILILKSTLGTLNQDKIDKVNKLIDNWKEIKEKENNEEK</sequence>
<dbReference type="CDD" id="cd00009">
    <property type="entry name" value="AAA"/>
    <property type="match status" value="1"/>
</dbReference>
<dbReference type="Pfam" id="PF07728">
    <property type="entry name" value="AAA_5"/>
    <property type="match status" value="1"/>
</dbReference>
<dbReference type="InterPro" id="IPR027417">
    <property type="entry name" value="P-loop_NTPase"/>
</dbReference>
<dbReference type="Proteomes" id="UP000001350">
    <property type="component" value="Chromosome"/>
</dbReference>
<dbReference type="AlphaFoldDB" id="C3MV69"/>
<dbReference type="GO" id="GO:0016887">
    <property type="term" value="F:ATP hydrolysis activity"/>
    <property type="evidence" value="ECO:0007669"/>
    <property type="project" value="InterPro"/>
</dbReference>
<protein>
    <submittedName>
        <fullName evidence="2">ATPase associated with various cellular activities AAA_5</fullName>
    </submittedName>
</protein>
<name>C3MV69_SACI4</name>
<dbReference type="HOGENOM" id="CLU_465911_0_0_2"/>
<reference evidence="2 3" key="1">
    <citation type="journal article" date="2009" name="Proc. Natl. Acad. Sci. U.S.A.">
        <title>Biogeography of the Sulfolobus islandicus pan-genome.</title>
        <authorList>
            <person name="Reno M.L."/>
            <person name="Held N.L."/>
            <person name="Fields C.J."/>
            <person name="Burke P.V."/>
            <person name="Whitaker R.J."/>
        </authorList>
    </citation>
    <scope>NUCLEOTIDE SEQUENCE [LARGE SCALE GENOMIC DNA]</scope>
    <source>
        <strain evidence="3">M.14.25 / Kamchatka #1</strain>
    </source>
</reference>
<feature type="domain" description="AAA+ ATPase" evidence="1">
    <location>
        <begin position="292"/>
        <end position="482"/>
    </location>
</feature>
<dbReference type="InterPro" id="IPR011704">
    <property type="entry name" value="ATPase_dyneun-rel_AAA"/>
</dbReference>
<dbReference type="KEGG" id="sia:M1425_0605"/>
<dbReference type="InterPro" id="IPR003593">
    <property type="entry name" value="AAA+_ATPase"/>
</dbReference>
<dbReference type="SUPFAM" id="SSF52540">
    <property type="entry name" value="P-loop containing nucleoside triphosphate hydrolases"/>
    <property type="match status" value="1"/>
</dbReference>
<proteinExistence type="predicted"/>
<dbReference type="InterPro" id="IPR052934">
    <property type="entry name" value="Methyl-DNA_Rec/Restrict_Enz"/>
</dbReference>
<evidence type="ECO:0000313" key="2">
    <source>
        <dbReference type="EMBL" id="ACP37432.1"/>
    </source>
</evidence>
<evidence type="ECO:0000259" key="1">
    <source>
        <dbReference type="SMART" id="SM00382"/>
    </source>
</evidence>
<gene>
    <name evidence="2" type="ordered locus">M1425_0605</name>
</gene>
<dbReference type="SMART" id="SM00382">
    <property type="entry name" value="AAA"/>
    <property type="match status" value="1"/>
</dbReference>
<dbReference type="GeneID" id="84049415"/>